<reference evidence="1 2" key="1">
    <citation type="submission" date="2020-02" db="EMBL/GenBank/DDBJ databases">
        <title>Draft genome sequence of two Spirosoma agri KCTC 52727 and Spirosoma terrae KCTC 52035.</title>
        <authorList>
            <person name="Rojas J."/>
            <person name="Ambika Manirajan B."/>
            <person name="Suarez C."/>
            <person name="Ratering S."/>
            <person name="Schnell S."/>
        </authorList>
    </citation>
    <scope>NUCLEOTIDE SEQUENCE [LARGE SCALE GENOMIC DNA]</scope>
    <source>
        <strain evidence="1 2">KCTC 52035</strain>
    </source>
</reference>
<gene>
    <name evidence="1" type="ORF">GK108_09715</name>
</gene>
<dbReference type="RefSeq" id="WP_163946543.1">
    <property type="nucleotide sequence ID" value="NZ_JAAFZH010000003.1"/>
</dbReference>
<dbReference type="EMBL" id="JAAFZH010000003">
    <property type="protein sequence ID" value="NDU95149.1"/>
    <property type="molecule type" value="Genomic_DNA"/>
</dbReference>
<protein>
    <submittedName>
        <fullName evidence="1">Uncharacterized protein</fullName>
    </submittedName>
</protein>
<dbReference type="AlphaFoldDB" id="A0A6L9LEP0"/>
<comment type="caution">
    <text evidence="1">The sequence shown here is derived from an EMBL/GenBank/DDBJ whole genome shotgun (WGS) entry which is preliminary data.</text>
</comment>
<name>A0A6L9LEP0_9BACT</name>
<proteinExistence type="predicted"/>
<accession>A0A6L9LEP0</accession>
<sequence>MNSPDFQLAFATLIASPQLCKQAIADEPSVFDQFALTEKEKTRLRSVLRQKGMSICCSLYRMNRITPLYTQLTQTATLLGDELITLAEEFWESYPDSSLQFKEEVLAFGQFLLAKLEVGTLKFPYLQEILRLELAINELSYTPAIIEKTVHFDYDIVAILLAMDRGTLQTERLQKVQVAYKVYLEEQTLKLALL</sequence>
<organism evidence="1 2">
    <name type="scientific">Spirosoma terrae</name>
    <dbReference type="NCBI Taxonomy" id="1968276"/>
    <lineage>
        <taxon>Bacteria</taxon>
        <taxon>Pseudomonadati</taxon>
        <taxon>Bacteroidota</taxon>
        <taxon>Cytophagia</taxon>
        <taxon>Cytophagales</taxon>
        <taxon>Cytophagaceae</taxon>
        <taxon>Spirosoma</taxon>
    </lineage>
</organism>
<evidence type="ECO:0000313" key="2">
    <source>
        <dbReference type="Proteomes" id="UP000474175"/>
    </source>
</evidence>
<keyword evidence="2" id="KW-1185">Reference proteome</keyword>
<evidence type="ECO:0000313" key="1">
    <source>
        <dbReference type="EMBL" id="NDU95149.1"/>
    </source>
</evidence>
<dbReference type="Proteomes" id="UP000474175">
    <property type="component" value="Unassembled WGS sequence"/>
</dbReference>